<evidence type="ECO:0000313" key="2">
    <source>
        <dbReference type="Proteomes" id="UP000499080"/>
    </source>
</evidence>
<dbReference type="AlphaFoldDB" id="A0A4Y2SXQ0"/>
<dbReference type="EMBL" id="BGPR01024791">
    <property type="protein sequence ID" value="GBN93134.1"/>
    <property type="molecule type" value="Genomic_DNA"/>
</dbReference>
<organism evidence="1 2">
    <name type="scientific">Araneus ventricosus</name>
    <name type="common">Orbweaver spider</name>
    <name type="synonym">Epeira ventricosa</name>
    <dbReference type="NCBI Taxonomy" id="182803"/>
    <lineage>
        <taxon>Eukaryota</taxon>
        <taxon>Metazoa</taxon>
        <taxon>Ecdysozoa</taxon>
        <taxon>Arthropoda</taxon>
        <taxon>Chelicerata</taxon>
        <taxon>Arachnida</taxon>
        <taxon>Araneae</taxon>
        <taxon>Araneomorphae</taxon>
        <taxon>Entelegynae</taxon>
        <taxon>Araneoidea</taxon>
        <taxon>Araneidae</taxon>
        <taxon>Araneus</taxon>
    </lineage>
</organism>
<protein>
    <submittedName>
        <fullName evidence="1">Uncharacterized protein</fullName>
    </submittedName>
</protein>
<name>A0A4Y2SXQ0_ARAVE</name>
<proteinExistence type="predicted"/>
<comment type="caution">
    <text evidence="1">The sequence shown here is derived from an EMBL/GenBank/DDBJ whole genome shotgun (WGS) entry which is preliminary data.</text>
</comment>
<keyword evidence="2" id="KW-1185">Reference proteome</keyword>
<gene>
    <name evidence="1" type="ORF">AVEN_138828_1</name>
</gene>
<sequence>MDAPYQPHNRSLQSPGAIVLTPPSAFLREFHSPSPFCCFRFCEIGSFPFPHDRIPVLRPKAPNGKRDQMKIQTFRPYRANSHWTLEQRAPNGVERRARKCPA</sequence>
<evidence type="ECO:0000313" key="1">
    <source>
        <dbReference type="EMBL" id="GBN93134.1"/>
    </source>
</evidence>
<accession>A0A4Y2SXQ0</accession>
<dbReference type="Proteomes" id="UP000499080">
    <property type="component" value="Unassembled WGS sequence"/>
</dbReference>
<reference evidence="1 2" key="1">
    <citation type="journal article" date="2019" name="Sci. Rep.">
        <title>Orb-weaving spider Araneus ventricosus genome elucidates the spidroin gene catalogue.</title>
        <authorList>
            <person name="Kono N."/>
            <person name="Nakamura H."/>
            <person name="Ohtoshi R."/>
            <person name="Moran D.A.P."/>
            <person name="Shinohara A."/>
            <person name="Yoshida Y."/>
            <person name="Fujiwara M."/>
            <person name="Mori M."/>
            <person name="Tomita M."/>
            <person name="Arakawa K."/>
        </authorList>
    </citation>
    <scope>NUCLEOTIDE SEQUENCE [LARGE SCALE GENOMIC DNA]</scope>
</reference>